<dbReference type="Proteomes" id="UP001066276">
    <property type="component" value="Chromosome 10"/>
</dbReference>
<reference evidence="2" key="1">
    <citation type="journal article" date="2022" name="bioRxiv">
        <title>Sequencing and chromosome-scale assembly of the giantPleurodeles waltlgenome.</title>
        <authorList>
            <person name="Brown T."/>
            <person name="Elewa A."/>
            <person name="Iarovenko S."/>
            <person name="Subramanian E."/>
            <person name="Araus A.J."/>
            <person name="Petzold A."/>
            <person name="Susuki M."/>
            <person name="Suzuki K.-i.T."/>
            <person name="Hayashi T."/>
            <person name="Toyoda A."/>
            <person name="Oliveira C."/>
            <person name="Osipova E."/>
            <person name="Leigh N.D."/>
            <person name="Simon A."/>
            <person name="Yun M.H."/>
        </authorList>
    </citation>
    <scope>NUCLEOTIDE SEQUENCE</scope>
    <source>
        <strain evidence="2">20211129_DDA</strain>
        <tissue evidence="2">Liver</tissue>
    </source>
</reference>
<protein>
    <submittedName>
        <fullName evidence="2">Uncharacterized protein</fullName>
    </submittedName>
</protein>
<evidence type="ECO:0000256" key="1">
    <source>
        <dbReference type="SAM" id="MobiDB-lite"/>
    </source>
</evidence>
<evidence type="ECO:0000313" key="2">
    <source>
        <dbReference type="EMBL" id="KAJ1097845.1"/>
    </source>
</evidence>
<feature type="region of interest" description="Disordered" evidence="1">
    <location>
        <begin position="28"/>
        <end position="71"/>
    </location>
</feature>
<proteinExistence type="predicted"/>
<sequence>MRKQHWAEVKRAGRQTNWARAIEGGPVCGTRMGVGRQTLLDRSGDTDDSVGVGHTEGPRTLEGTSPRGELQ</sequence>
<gene>
    <name evidence="2" type="ORF">NDU88_002961</name>
</gene>
<dbReference type="EMBL" id="JANPWB010000014">
    <property type="protein sequence ID" value="KAJ1097845.1"/>
    <property type="molecule type" value="Genomic_DNA"/>
</dbReference>
<dbReference type="AlphaFoldDB" id="A0AAV7M249"/>
<evidence type="ECO:0000313" key="3">
    <source>
        <dbReference type="Proteomes" id="UP001066276"/>
    </source>
</evidence>
<name>A0AAV7M249_PLEWA</name>
<organism evidence="2 3">
    <name type="scientific">Pleurodeles waltl</name>
    <name type="common">Iberian ribbed newt</name>
    <dbReference type="NCBI Taxonomy" id="8319"/>
    <lineage>
        <taxon>Eukaryota</taxon>
        <taxon>Metazoa</taxon>
        <taxon>Chordata</taxon>
        <taxon>Craniata</taxon>
        <taxon>Vertebrata</taxon>
        <taxon>Euteleostomi</taxon>
        <taxon>Amphibia</taxon>
        <taxon>Batrachia</taxon>
        <taxon>Caudata</taxon>
        <taxon>Salamandroidea</taxon>
        <taxon>Salamandridae</taxon>
        <taxon>Pleurodelinae</taxon>
        <taxon>Pleurodeles</taxon>
    </lineage>
</organism>
<accession>A0AAV7M249</accession>
<comment type="caution">
    <text evidence="2">The sequence shown here is derived from an EMBL/GenBank/DDBJ whole genome shotgun (WGS) entry which is preliminary data.</text>
</comment>
<keyword evidence="3" id="KW-1185">Reference proteome</keyword>